<dbReference type="RefSeq" id="WP_084470766.1">
    <property type="nucleotide sequence ID" value="NZ_JAAXOO010000001.1"/>
</dbReference>
<dbReference type="GO" id="GO:0006631">
    <property type="term" value="P:fatty acid metabolic process"/>
    <property type="evidence" value="ECO:0007669"/>
    <property type="project" value="TreeGrafter"/>
</dbReference>
<dbReference type="Pfam" id="PF13193">
    <property type="entry name" value="AMP-binding_C"/>
    <property type="match status" value="1"/>
</dbReference>
<accession>A0A846XDK0</accession>
<sequence>MDELLAERIARQVRSRPAVRTADASIDYAEFWTRACRVAAGFAGMQRVAVLPTSDIDSLVTVAAAMRSGVCVVLLHRHLSPDQLRRVLTLTKPGAVVAVAAQHRRLRRMGFEGVPRAAAEFECDAAGGGARPDSELLVGVTSGTTGEPKLFVRDQASWAATLDRSDRVFDIGPGDTVAVPGVLDHTHFLYGALHALTRGATVDLRPAVDALAHGATHLYSVPTLAWDVVRSAGGPYRDVREVLSSAARWPRSGRAALREVLPNAALTHFYGASELSFVSFDRGLGGADNGGAAATDDCGPAAAGERDTFESGGNGGACSADADGGAGSGGGYSAGELFEGVEVEIRGGRVFVRSDMVFRGYLTEAGVVDGPVDGWVSVGDRGALDGRRLRLSGRDSEMFIRGGLNVEPAAVEAALCAIPGITEAACLGVADDRWGQVPVAAVAVDRRAPDTAEIRRRLRAVLPGPSVPVRIQVLDALPRTPRGKVDRPALLAALGEHVRNTPDSP</sequence>
<dbReference type="EMBL" id="JAAXOO010000001">
    <property type="protein sequence ID" value="NKY32766.1"/>
    <property type="molecule type" value="Genomic_DNA"/>
</dbReference>
<evidence type="ECO:0000256" key="2">
    <source>
        <dbReference type="ARBA" id="ARBA00022598"/>
    </source>
</evidence>
<dbReference type="GO" id="GO:0031956">
    <property type="term" value="F:medium-chain fatty acid-CoA ligase activity"/>
    <property type="evidence" value="ECO:0007669"/>
    <property type="project" value="TreeGrafter"/>
</dbReference>
<dbReference type="Pfam" id="PF00501">
    <property type="entry name" value="AMP-binding"/>
    <property type="match status" value="1"/>
</dbReference>
<evidence type="ECO:0000313" key="6">
    <source>
        <dbReference type="Proteomes" id="UP000565715"/>
    </source>
</evidence>
<dbReference type="Proteomes" id="UP000565715">
    <property type="component" value="Unassembled WGS sequence"/>
</dbReference>
<comment type="caution">
    <text evidence="5">The sequence shown here is derived from an EMBL/GenBank/DDBJ whole genome shotgun (WGS) entry which is preliminary data.</text>
</comment>
<keyword evidence="2" id="KW-0436">Ligase</keyword>
<comment type="similarity">
    <text evidence="1">Belongs to the ATP-dependent AMP-binding enzyme family.</text>
</comment>
<name>A0A846XDK0_9NOCA</name>
<feature type="domain" description="AMP-binding enzyme C-terminal" evidence="4">
    <location>
        <begin position="411"/>
        <end position="484"/>
    </location>
</feature>
<dbReference type="PANTHER" id="PTHR43201">
    <property type="entry name" value="ACYL-COA SYNTHETASE"/>
    <property type="match status" value="1"/>
</dbReference>
<dbReference type="InterPro" id="IPR025110">
    <property type="entry name" value="AMP-bd_C"/>
</dbReference>
<keyword evidence="6" id="KW-1185">Reference proteome</keyword>
<evidence type="ECO:0000259" key="3">
    <source>
        <dbReference type="Pfam" id="PF00501"/>
    </source>
</evidence>
<dbReference type="SUPFAM" id="SSF56801">
    <property type="entry name" value="Acetyl-CoA synthetase-like"/>
    <property type="match status" value="1"/>
</dbReference>
<protein>
    <submittedName>
        <fullName evidence="5">AMP-binding protein</fullName>
    </submittedName>
</protein>
<dbReference type="Gene3D" id="3.40.50.12780">
    <property type="entry name" value="N-terminal domain of ligase-like"/>
    <property type="match status" value="1"/>
</dbReference>
<dbReference type="InterPro" id="IPR045851">
    <property type="entry name" value="AMP-bd_C_sf"/>
</dbReference>
<organism evidence="5 6">
    <name type="scientific">Nocardia speluncae</name>
    <dbReference type="NCBI Taxonomy" id="419477"/>
    <lineage>
        <taxon>Bacteria</taxon>
        <taxon>Bacillati</taxon>
        <taxon>Actinomycetota</taxon>
        <taxon>Actinomycetes</taxon>
        <taxon>Mycobacteriales</taxon>
        <taxon>Nocardiaceae</taxon>
        <taxon>Nocardia</taxon>
    </lineage>
</organism>
<evidence type="ECO:0000256" key="1">
    <source>
        <dbReference type="ARBA" id="ARBA00006432"/>
    </source>
</evidence>
<gene>
    <name evidence="5" type="ORF">HGA13_06695</name>
</gene>
<dbReference type="AlphaFoldDB" id="A0A846XDK0"/>
<proteinExistence type="inferred from homology"/>
<dbReference type="InterPro" id="IPR000873">
    <property type="entry name" value="AMP-dep_synth/lig_dom"/>
</dbReference>
<dbReference type="InterPro" id="IPR042099">
    <property type="entry name" value="ANL_N_sf"/>
</dbReference>
<dbReference type="Gene3D" id="3.30.300.30">
    <property type="match status" value="1"/>
</dbReference>
<evidence type="ECO:0000259" key="4">
    <source>
        <dbReference type="Pfam" id="PF13193"/>
    </source>
</evidence>
<evidence type="ECO:0000313" key="5">
    <source>
        <dbReference type="EMBL" id="NKY32766.1"/>
    </source>
</evidence>
<feature type="domain" description="AMP-dependent synthetase/ligase" evidence="3">
    <location>
        <begin position="8"/>
        <end position="280"/>
    </location>
</feature>
<dbReference type="PANTHER" id="PTHR43201:SF5">
    <property type="entry name" value="MEDIUM-CHAIN ACYL-COA LIGASE ACSF2, MITOCHONDRIAL"/>
    <property type="match status" value="1"/>
</dbReference>
<reference evidence="5 6" key="1">
    <citation type="submission" date="2020-04" db="EMBL/GenBank/DDBJ databases">
        <title>MicrobeNet Type strains.</title>
        <authorList>
            <person name="Nicholson A.C."/>
        </authorList>
    </citation>
    <scope>NUCLEOTIDE SEQUENCE [LARGE SCALE GENOMIC DNA]</scope>
    <source>
        <strain evidence="5 6">DSM 45078</strain>
    </source>
</reference>